<dbReference type="AlphaFoldDB" id="A0A8H4IKJ0"/>
<dbReference type="EMBL" id="WWBZ02000073">
    <property type="protein sequence ID" value="KAF4301718.1"/>
    <property type="molecule type" value="Genomic_DNA"/>
</dbReference>
<gene>
    <name evidence="2" type="ORF">GTA08_BOTSDO10037</name>
</gene>
<feature type="region of interest" description="Disordered" evidence="1">
    <location>
        <begin position="128"/>
        <end position="148"/>
    </location>
</feature>
<accession>A0A8H4IKJ0</accession>
<sequence>MGIRVESQDTTLRDLYLSAESAEKGTTYLNSDSELGPAMRQSPRLHFTDTQSPSILTFSSATLHPRRTPYPRSTPFDAPTADVGIKSPSLHPSPNRVEATVGNSIAAAERSQRRGAPELNTNRLAAEPEHRYHQQSQPPNSNLEADPKGYVPHSPMRMRGLRFPSPGHELPPIQTQRPFCGSAEMPAIATAGFEDGAGQQREAWGAWTEPVSR</sequence>
<dbReference type="Proteomes" id="UP000572817">
    <property type="component" value="Unassembled WGS sequence"/>
</dbReference>
<comment type="caution">
    <text evidence="2">The sequence shown here is derived from an EMBL/GenBank/DDBJ whole genome shotgun (WGS) entry which is preliminary data.</text>
</comment>
<feature type="compositionally biased region" description="Polar residues" evidence="1">
    <location>
        <begin position="134"/>
        <end position="143"/>
    </location>
</feature>
<feature type="region of interest" description="Disordered" evidence="1">
    <location>
        <begin position="193"/>
        <end position="213"/>
    </location>
</feature>
<reference evidence="2" key="1">
    <citation type="submission" date="2020-04" db="EMBL/GenBank/DDBJ databases">
        <title>Genome Assembly and Annotation of Botryosphaeria dothidea sdau 11-99, a Latent Pathogen of Apple Fruit Ring Rot in China.</title>
        <authorList>
            <person name="Yu C."/>
            <person name="Diao Y."/>
            <person name="Lu Q."/>
            <person name="Zhao J."/>
            <person name="Cui S."/>
            <person name="Peng C."/>
            <person name="He B."/>
            <person name="Liu H."/>
        </authorList>
    </citation>
    <scope>NUCLEOTIDE SEQUENCE [LARGE SCALE GENOMIC DNA]</scope>
    <source>
        <strain evidence="2">Sdau11-99</strain>
    </source>
</reference>
<feature type="region of interest" description="Disordered" evidence="1">
    <location>
        <begin position="21"/>
        <end position="97"/>
    </location>
</feature>
<evidence type="ECO:0000256" key="1">
    <source>
        <dbReference type="SAM" id="MobiDB-lite"/>
    </source>
</evidence>
<protein>
    <submittedName>
        <fullName evidence="2">Uncharacterized protein</fullName>
    </submittedName>
</protein>
<feature type="compositionally biased region" description="Polar residues" evidence="1">
    <location>
        <begin position="48"/>
        <end position="62"/>
    </location>
</feature>
<evidence type="ECO:0000313" key="2">
    <source>
        <dbReference type="EMBL" id="KAF4301718.1"/>
    </source>
</evidence>
<name>A0A8H4IKJ0_9PEZI</name>
<keyword evidence="3" id="KW-1185">Reference proteome</keyword>
<evidence type="ECO:0000313" key="3">
    <source>
        <dbReference type="Proteomes" id="UP000572817"/>
    </source>
</evidence>
<organism evidence="2 3">
    <name type="scientific">Botryosphaeria dothidea</name>
    <dbReference type="NCBI Taxonomy" id="55169"/>
    <lineage>
        <taxon>Eukaryota</taxon>
        <taxon>Fungi</taxon>
        <taxon>Dikarya</taxon>
        <taxon>Ascomycota</taxon>
        <taxon>Pezizomycotina</taxon>
        <taxon>Dothideomycetes</taxon>
        <taxon>Dothideomycetes incertae sedis</taxon>
        <taxon>Botryosphaeriales</taxon>
        <taxon>Botryosphaeriaceae</taxon>
        <taxon>Botryosphaeria</taxon>
    </lineage>
</organism>
<proteinExistence type="predicted"/>